<comment type="caution">
    <text evidence="1">The sequence shown here is derived from an EMBL/GenBank/DDBJ whole genome shotgun (WGS) entry which is preliminary data.</text>
</comment>
<reference evidence="1" key="1">
    <citation type="submission" date="2021-01" db="EMBL/GenBank/DDBJ databases">
        <title>Whole genome shotgun sequence of Sinosporangium siamense NBRC 109515.</title>
        <authorList>
            <person name="Komaki H."/>
            <person name="Tamura T."/>
        </authorList>
    </citation>
    <scope>NUCLEOTIDE SEQUENCE</scope>
    <source>
        <strain evidence="1">NBRC 109515</strain>
    </source>
</reference>
<dbReference type="Proteomes" id="UP000606172">
    <property type="component" value="Unassembled WGS sequence"/>
</dbReference>
<sequence>MHGLATRSTGGATSLHESVSARLSAEFLTIPGATVARYVMDVSACARHLGVRATPDVIERIAREHLLALVNSAPPPRTPR</sequence>
<evidence type="ECO:0000313" key="2">
    <source>
        <dbReference type="Proteomes" id="UP000606172"/>
    </source>
</evidence>
<dbReference type="AlphaFoldDB" id="A0A919V5Q6"/>
<gene>
    <name evidence="1" type="ORF">Ssi02_19890</name>
</gene>
<dbReference type="EMBL" id="BOOW01000012">
    <property type="protein sequence ID" value="GII91758.1"/>
    <property type="molecule type" value="Genomic_DNA"/>
</dbReference>
<organism evidence="1 2">
    <name type="scientific">Sinosporangium siamense</name>
    <dbReference type="NCBI Taxonomy" id="1367973"/>
    <lineage>
        <taxon>Bacteria</taxon>
        <taxon>Bacillati</taxon>
        <taxon>Actinomycetota</taxon>
        <taxon>Actinomycetes</taxon>
        <taxon>Streptosporangiales</taxon>
        <taxon>Streptosporangiaceae</taxon>
        <taxon>Sinosporangium</taxon>
    </lineage>
</organism>
<name>A0A919V5Q6_9ACTN</name>
<accession>A0A919V5Q6</accession>
<dbReference type="RefSeq" id="WP_204023904.1">
    <property type="nucleotide sequence ID" value="NZ_BOOW01000012.1"/>
</dbReference>
<protein>
    <submittedName>
        <fullName evidence="1">Uncharacterized protein</fullName>
    </submittedName>
</protein>
<keyword evidence="2" id="KW-1185">Reference proteome</keyword>
<proteinExistence type="predicted"/>
<evidence type="ECO:0000313" key="1">
    <source>
        <dbReference type="EMBL" id="GII91758.1"/>
    </source>
</evidence>